<dbReference type="PANTHER" id="PTHR43280:SF32">
    <property type="entry name" value="TRANSCRIPTIONAL REGULATORY PROTEIN"/>
    <property type="match status" value="1"/>
</dbReference>
<dbReference type="PANTHER" id="PTHR43280">
    <property type="entry name" value="ARAC-FAMILY TRANSCRIPTIONAL REGULATOR"/>
    <property type="match status" value="1"/>
</dbReference>
<reference evidence="5 6" key="1">
    <citation type="journal article" date="2011" name="Stand. Genomic Sci.">
        <title>Complete genome sequence of Haliscomenobacter hydrossis type strain (O).</title>
        <authorList>
            <consortium name="US DOE Joint Genome Institute (JGI-PGF)"/>
            <person name="Daligault H."/>
            <person name="Lapidus A."/>
            <person name="Zeytun A."/>
            <person name="Nolan M."/>
            <person name="Lucas S."/>
            <person name="Del Rio T.G."/>
            <person name="Tice H."/>
            <person name="Cheng J.F."/>
            <person name="Tapia R."/>
            <person name="Han C."/>
            <person name="Goodwin L."/>
            <person name="Pitluck S."/>
            <person name="Liolios K."/>
            <person name="Pagani I."/>
            <person name="Ivanova N."/>
            <person name="Huntemann M."/>
            <person name="Mavromatis K."/>
            <person name="Mikhailova N."/>
            <person name="Pati A."/>
            <person name="Chen A."/>
            <person name="Palaniappan K."/>
            <person name="Land M."/>
            <person name="Hauser L."/>
            <person name="Brambilla E.M."/>
            <person name="Rohde M."/>
            <person name="Verbarg S."/>
            <person name="Goker M."/>
            <person name="Bristow J."/>
            <person name="Eisen J.A."/>
            <person name="Markowitz V."/>
            <person name="Hugenholtz P."/>
            <person name="Kyrpides N.C."/>
            <person name="Klenk H.P."/>
            <person name="Woyke T."/>
        </authorList>
    </citation>
    <scope>NUCLEOTIDE SEQUENCE [LARGE SCALE GENOMIC DNA]</scope>
    <source>
        <strain evidence="6">ATCC 27775 / DSM 1100 / LMG 10767 / O</strain>
    </source>
</reference>
<dbReference type="PRINTS" id="PR00032">
    <property type="entry name" value="HTHARAC"/>
</dbReference>
<dbReference type="SMART" id="SM00342">
    <property type="entry name" value="HTH_ARAC"/>
    <property type="match status" value="1"/>
</dbReference>
<reference key="2">
    <citation type="submission" date="2011-04" db="EMBL/GenBank/DDBJ databases">
        <title>Complete sequence of chromosome of Haliscomenobacter hydrossis DSM 1100.</title>
        <authorList>
            <consortium name="US DOE Joint Genome Institute (JGI-PGF)"/>
            <person name="Lucas S."/>
            <person name="Han J."/>
            <person name="Lapidus A."/>
            <person name="Bruce D."/>
            <person name="Goodwin L."/>
            <person name="Pitluck S."/>
            <person name="Peters L."/>
            <person name="Kyrpides N."/>
            <person name="Mavromatis K."/>
            <person name="Ivanova N."/>
            <person name="Ovchinnikova G."/>
            <person name="Pagani I."/>
            <person name="Daligault H."/>
            <person name="Detter J.C."/>
            <person name="Han C."/>
            <person name="Land M."/>
            <person name="Hauser L."/>
            <person name="Markowitz V."/>
            <person name="Cheng J.-F."/>
            <person name="Hugenholtz P."/>
            <person name="Woyke T."/>
            <person name="Wu D."/>
            <person name="Verbarg S."/>
            <person name="Frueling A."/>
            <person name="Brambilla E."/>
            <person name="Klenk H.-P."/>
            <person name="Eisen J.A."/>
        </authorList>
    </citation>
    <scope>NUCLEOTIDE SEQUENCE</scope>
    <source>
        <strain>DSM 1100</strain>
    </source>
</reference>
<dbReference type="KEGG" id="hhy:Halhy_5365"/>
<dbReference type="eggNOG" id="COG2207">
    <property type="taxonomic scope" value="Bacteria"/>
</dbReference>
<evidence type="ECO:0000259" key="4">
    <source>
        <dbReference type="PROSITE" id="PS01124"/>
    </source>
</evidence>
<accession>F4KPY6</accession>
<keyword evidence="1" id="KW-0805">Transcription regulation</keyword>
<dbReference type="RefSeq" id="WP_013767724.1">
    <property type="nucleotide sequence ID" value="NC_015510.1"/>
</dbReference>
<dbReference type="Pfam" id="PF12833">
    <property type="entry name" value="HTH_18"/>
    <property type="match status" value="1"/>
</dbReference>
<sequence length="203" mass="23812">MTVPTFLKIRSEQVCNTIPFNESKPHVLRKKDCFYCLQEHQIDWIKIDLSAFYAHSKGYYDQDLFIKFQEECCFFQSLRSTVVLNKVFEEFCGLILDQSNGRLQVQEYINDLKISHQHLNKLCEKQLGFTLHNIIVRRNLLIIKMELINGNRSVKDICVNLGYSEPTNFSKFFKKHTGFTPSSYRNAFNVSKDLLRSTPPNDN</sequence>
<proteinExistence type="predicted"/>
<dbReference type="HOGENOM" id="CLU_1347346_0_0_10"/>
<dbReference type="Proteomes" id="UP000008461">
    <property type="component" value="Chromosome"/>
</dbReference>
<dbReference type="GO" id="GO:0003700">
    <property type="term" value="F:DNA-binding transcription factor activity"/>
    <property type="evidence" value="ECO:0007669"/>
    <property type="project" value="InterPro"/>
</dbReference>
<evidence type="ECO:0000256" key="3">
    <source>
        <dbReference type="ARBA" id="ARBA00023163"/>
    </source>
</evidence>
<feature type="domain" description="HTH araC/xylS-type" evidence="4">
    <location>
        <begin position="89"/>
        <end position="187"/>
    </location>
</feature>
<dbReference type="InterPro" id="IPR009057">
    <property type="entry name" value="Homeodomain-like_sf"/>
</dbReference>
<protein>
    <submittedName>
        <fullName evidence="5">Transcriptional regulator, AraC family</fullName>
    </submittedName>
</protein>
<name>F4KPY6_HALH1</name>
<dbReference type="InterPro" id="IPR020449">
    <property type="entry name" value="Tscrpt_reg_AraC-type_HTH"/>
</dbReference>
<dbReference type="SUPFAM" id="SSF46689">
    <property type="entry name" value="Homeodomain-like"/>
    <property type="match status" value="1"/>
</dbReference>
<dbReference type="AlphaFoldDB" id="F4KPY6"/>
<dbReference type="OrthoDB" id="956952at2"/>
<dbReference type="PROSITE" id="PS01124">
    <property type="entry name" value="HTH_ARAC_FAMILY_2"/>
    <property type="match status" value="1"/>
</dbReference>
<evidence type="ECO:0000256" key="1">
    <source>
        <dbReference type="ARBA" id="ARBA00023015"/>
    </source>
</evidence>
<keyword evidence="3" id="KW-0804">Transcription</keyword>
<keyword evidence="6" id="KW-1185">Reference proteome</keyword>
<dbReference type="EMBL" id="CP002691">
    <property type="protein sequence ID" value="AEE53190.1"/>
    <property type="molecule type" value="Genomic_DNA"/>
</dbReference>
<dbReference type="STRING" id="760192.Halhy_5365"/>
<dbReference type="Gene3D" id="1.10.10.60">
    <property type="entry name" value="Homeodomain-like"/>
    <property type="match status" value="1"/>
</dbReference>
<organism evidence="5 6">
    <name type="scientific">Haliscomenobacter hydrossis (strain ATCC 27775 / DSM 1100 / LMG 10767 / O)</name>
    <dbReference type="NCBI Taxonomy" id="760192"/>
    <lineage>
        <taxon>Bacteria</taxon>
        <taxon>Pseudomonadati</taxon>
        <taxon>Bacteroidota</taxon>
        <taxon>Saprospiria</taxon>
        <taxon>Saprospirales</taxon>
        <taxon>Haliscomenobacteraceae</taxon>
        <taxon>Haliscomenobacter</taxon>
    </lineage>
</organism>
<keyword evidence="2" id="KW-0238">DNA-binding</keyword>
<evidence type="ECO:0000313" key="5">
    <source>
        <dbReference type="EMBL" id="AEE53190.1"/>
    </source>
</evidence>
<dbReference type="GO" id="GO:0043565">
    <property type="term" value="F:sequence-specific DNA binding"/>
    <property type="evidence" value="ECO:0007669"/>
    <property type="project" value="InterPro"/>
</dbReference>
<evidence type="ECO:0000313" key="6">
    <source>
        <dbReference type="Proteomes" id="UP000008461"/>
    </source>
</evidence>
<gene>
    <name evidence="5" type="ordered locus">Halhy_5365</name>
</gene>
<dbReference type="InterPro" id="IPR018060">
    <property type="entry name" value="HTH_AraC"/>
</dbReference>
<evidence type="ECO:0000256" key="2">
    <source>
        <dbReference type="ARBA" id="ARBA00023125"/>
    </source>
</evidence>